<reference evidence="4" key="1">
    <citation type="submission" date="2019-02" db="EMBL/GenBank/DDBJ databases">
        <title>Deep-cultivation of Planctomycetes and their phenomic and genomic characterization uncovers novel biology.</title>
        <authorList>
            <person name="Wiegand S."/>
            <person name="Jogler M."/>
            <person name="Boedeker C."/>
            <person name="Pinto D."/>
            <person name="Vollmers J."/>
            <person name="Rivas-Marin E."/>
            <person name="Kohn T."/>
            <person name="Peeters S.H."/>
            <person name="Heuer A."/>
            <person name="Rast P."/>
            <person name="Oberbeckmann S."/>
            <person name="Bunk B."/>
            <person name="Jeske O."/>
            <person name="Meyerdierks A."/>
            <person name="Storesund J.E."/>
            <person name="Kallscheuer N."/>
            <person name="Luecker S."/>
            <person name="Lage O.M."/>
            <person name="Pohl T."/>
            <person name="Merkel B.J."/>
            <person name="Hornburger P."/>
            <person name="Mueller R.-W."/>
            <person name="Bruemmer F."/>
            <person name="Labrenz M."/>
            <person name="Spormann A.M."/>
            <person name="Op den Camp H."/>
            <person name="Overmann J."/>
            <person name="Amann R."/>
            <person name="Jetten M.S.M."/>
            <person name="Mascher T."/>
            <person name="Medema M.H."/>
            <person name="Devos D.P."/>
            <person name="Kaster A.-K."/>
            <person name="Ovreas L."/>
            <person name="Rohde M."/>
            <person name="Galperin M.Y."/>
            <person name="Jogler C."/>
        </authorList>
    </citation>
    <scope>NUCLEOTIDE SEQUENCE [LARGE SCALE GENOMIC DNA]</scope>
    <source>
        <strain evidence="4">Pan97</strain>
    </source>
</reference>
<organism evidence="3 4">
    <name type="scientific">Bremerella volcania</name>
    <dbReference type="NCBI Taxonomy" id="2527984"/>
    <lineage>
        <taxon>Bacteria</taxon>
        <taxon>Pseudomonadati</taxon>
        <taxon>Planctomycetota</taxon>
        <taxon>Planctomycetia</taxon>
        <taxon>Pirellulales</taxon>
        <taxon>Pirellulaceae</taxon>
        <taxon>Bremerella</taxon>
    </lineage>
</organism>
<keyword evidence="4" id="KW-1185">Reference proteome</keyword>
<protein>
    <submittedName>
        <fullName evidence="3">AAA domain (Dynein-related subfamily)</fullName>
    </submittedName>
</protein>
<dbReference type="EMBL" id="CP036289">
    <property type="protein sequence ID" value="QDU75954.1"/>
    <property type="molecule type" value="Genomic_DNA"/>
</dbReference>
<dbReference type="RefSeq" id="WP_144973703.1">
    <property type="nucleotide sequence ID" value="NZ_CP036289.1"/>
</dbReference>
<feature type="region of interest" description="Disordered" evidence="1">
    <location>
        <begin position="1"/>
        <end position="22"/>
    </location>
</feature>
<dbReference type="OrthoDB" id="9768555at2"/>
<dbReference type="GO" id="GO:0016887">
    <property type="term" value="F:ATP hydrolysis activity"/>
    <property type="evidence" value="ECO:0007669"/>
    <property type="project" value="InterPro"/>
</dbReference>
<evidence type="ECO:0000313" key="3">
    <source>
        <dbReference type="EMBL" id="QDU75954.1"/>
    </source>
</evidence>
<dbReference type="InterPro" id="IPR027417">
    <property type="entry name" value="P-loop_NTPase"/>
</dbReference>
<evidence type="ECO:0000256" key="1">
    <source>
        <dbReference type="SAM" id="MobiDB-lite"/>
    </source>
</evidence>
<evidence type="ECO:0000259" key="2">
    <source>
        <dbReference type="Pfam" id="PF07728"/>
    </source>
</evidence>
<dbReference type="PANTHER" id="PTHR42759">
    <property type="entry name" value="MOXR FAMILY PROTEIN"/>
    <property type="match status" value="1"/>
</dbReference>
<dbReference type="Proteomes" id="UP000318626">
    <property type="component" value="Chromosome"/>
</dbReference>
<dbReference type="GO" id="GO:0005524">
    <property type="term" value="F:ATP binding"/>
    <property type="evidence" value="ECO:0007669"/>
    <property type="project" value="InterPro"/>
</dbReference>
<dbReference type="SUPFAM" id="SSF52540">
    <property type="entry name" value="P-loop containing nucleoside triphosphate hydrolases"/>
    <property type="match status" value="1"/>
</dbReference>
<dbReference type="Pfam" id="PF07728">
    <property type="entry name" value="AAA_5"/>
    <property type="match status" value="1"/>
</dbReference>
<dbReference type="InterPro" id="IPR050764">
    <property type="entry name" value="CbbQ/NirQ/NorQ/GpvN"/>
</dbReference>
<evidence type="ECO:0000313" key="4">
    <source>
        <dbReference type="Proteomes" id="UP000318626"/>
    </source>
</evidence>
<dbReference type="KEGG" id="bvo:Pan97_29980"/>
<feature type="compositionally biased region" description="Polar residues" evidence="1">
    <location>
        <begin position="1"/>
        <end position="16"/>
    </location>
</feature>
<proteinExistence type="predicted"/>
<dbReference type="InterPro" id="IPR011704">
    <property type="entry name" value="ATPase_dyneun-rel_AAA"/>
</dbReference>
<feature type="domain" description="ATPase dynein-related AAA" evidence="2">
    <location>
        <begin position="91"/>
        <end position="229"/>
    </location>
</feature>
<accession>A0A518C9T9</accession>
<dbReference type="Gene3D" id="3.40.50.300">
    <property type="entry name" value="P-loop containing nucleotide triphosphate hydrolases"/>
    <property type="match status" value="1"/>
</dbReference>
<dbReference type="AlphaFoldDB" id="A0A518C9T9"/>
<name>A0A518C9T9_9BACT</name>
<gene>
    <name evidence="3" type="ORF">Pan97_29980</name>
</gene>
<sequence>MAKKSTSSAANKTDSSGDLRAPAEQMFAEEIEALIKEDKHDKPPGWKMSARAVHTYICGGKAGKLDISPKYIGHNRLVEIAIATLVTDRALLLIGEPGTAKSWLSEHLTAAINGDSTKVVQGTAGTTEEQVRYTWNYAMLIAHGPSREALIKSPIFRAMESGSLARFEEITRCASEVQDAMISLLSEKRLSVPELAVEVPAQKGFSVIATANTRDRGVNDMSAALKRRFNIIVLPTPSSIETEIEIVGKRVQELASNLALKSELPATDAIEQVVTIFRELRSGQTLDGKNKLKSPSGVLSTAEAISVLANSMALSASFGSGRVSAEDIAAGLQGAVVKDEEKDRIAWQEYLTNVLKKRGSDWRPLYKACSEHNS</sequence>
<dbReference type="PANTHER" id="PTHR42759:SF1">
    <property type="entry name" value="MAGNESIUM-CHELATASE SUBUNIT CHLD"/>
    <property type="match status" value="1"/>
</dbReference>